<dbReference type="EC" id="4.1.1.31" evidence="4 10"/>
<evidence type="ECO:0000256" key="3">
    <source>
        <dbReference type="ARBA" id="ARBA00008346"/>
    </source>
</evidence>
<dbReference type="GO" id="GO:0006107">
    <property type="term" value="P:oxaloacetate metabolic process"/>
    <property type="evidence" value="ECO:0007669"/>
    <property type="project" value="UniProtKB-UniRule"/>
</dbReference>
<keyword evidence="13" id="KW-0670">Pyruvate</keyword>
<comment type="subunit">
    <text evidence="10">Homotetramer.</text>
</comment>
<dbReference type="RefSeq" id="WP_126351983.1">
    <property type="nucleotide sequence ID" value="NZ_CP086380.1"/>
</dbReference>
<accession>A0A431VX32</accession>
<dbReference type="AlphaFoldDB" id="A0A431VX32"/>
<protein>
    <recommendedName>
        <fullName evidence="5 10">Phosphoenolpyruvate carboxylase</fullName>
        <shortName evidence="10">PEPC</shortName>
        <shortName evidence="10">PEPCase</shortName>
        <ecNumber evidence="4 10">4.1.1.31</ecNumber>
    </recommendedName>
</protein>
<evidence type="ECO:0000256" key="10">
    <source>
        <dbReference type="HAMAP-Rule" id="MF_00595"/>
    </source>
</evidence>
<feature type="active site" evidence="10 11">
    <location>
        <position position="131"/>
    </location>
</feature>
<dbReference type="InterPro" id="IPR022805">
    <property type="entry name" value="PEP_COase_bac/pln-type"/>
</dbReference>
<comment type="similarity">
    <text evidence="3 10">Belongs to the PEPCase type 1 family.</text>
</comment>
<dbReference type="PROSITE" id="PS00393">
    <property type="entry name" value="PEPCASE_2"/>
    <property type="match status" value="1"/>
</dbReference>
<dbReference type="GO" id="GO:0015977">
    <property type="term" value="P:carbon fixation"/>
    <property type="evidence" value="ECO:0007669"/>
    <property type="project" value="UniProtKB-UniRule"/>
</dbReference>
<keyword evidence="8 10" id="KW-0120">Carbon dioxide fixation</keyword>
<evidence type="ECO:0000256" key="12">
    <source>
        <dbReference type="PROSITE-ProRule" id="PRU10112"/>
    </source>
</evidence>
<evidence type="ECO:0000256" key="6">
    <source>
        <dbReference type="ARBA" id="ARBA00022842"/>
    </source>
</evidence>
<dbReference type="PANTHER" id="PTHR30523:SF6">
    <property type="entry name" value="PHOSPHOENOLPYRUVATE CARBOXYLASE"/>
    <property type="match status" value="1"/>
</dbReference>
<evidence type="ECO:0000256" key="4">
    <source>
        <dbReference type="ARBA" id="ARBA00012305"/>
    </source>
</evidence>
<dbReference type="InterPro" id="IPR033129">
    <property type="entry name" value="PEPCASE_His_AS"/>
</dbReference>
<sequence>MTLNRDVSMLGRWLGQVLREQRGEAFFELVERTRALVREVRAGGDPTELDKLLRGLNQSEASDLARAFSLYFQLVNLAEEYERVRALRQRQDPRPQSLLRAVQELRDQGMSAGEVQELIARVGLELTFTAHPTEMRRRTVRQHLERIAQELPGLERAGAQERVLAHIEALWGTPELRRIRPTVQDEVKAGLTYIGPIAEALPALERDLSRALQEVYGVTGAAGLDTQVPLRFSSWMGGDRDGNPFVTPQATREALALHRERARDLLAGELRRAYASVSQEDLEGEGEQPGYRQALLALYQAVQRGEQVDVCGGLSCIYRELLAAGQRRTAEELLLPALTLARVFGQHLVSLDIREHSGQTGQAVAELLRAAGVAEDYAALPEADKLALLSAELRSRRPLWPAGEPLTDNLETAIGPIREVQAAAREVGAAAFGHYVVSMSESVSDVLEPLLLAREVGFRILPVPLFETLDDLRRAPDTVRELLTLPEYRTHLGEDAQEIMLGYSDSNKDAGFLAANWALHEAQRHISAVCREAGVRWRFFHGRGTSIGRGGGPAGRAILGQPAGTIDAGLRITEQGEALADKYSHPALAHRNLEQALYGTLLSAARPPAAPPQGWLEAMDRAAPAGAAAYRAFVHDPAFLPFFEAITPIHEISRLNIASRPVRRPGAPSLGNLRAIPWVMSWTQTRANLPGWYGLSEGLRAIGMPQAQVMYAEWPFFRSMLDNAQMSLAKSDSLIFRRYVSLLEGEGRPQGEALAAHLEDAFAETVTLVGQVVGKELLAQEPRLAESIRLRNPYVDPIHRIQVELLRRARTEPGGLDRYEHALMLTLQGVSAGVRNTG</sequence>
<dbReference type="InterPro" id="IPR015813">
    <property type="entry name" value="Pyrv/PenolPyrv_kinase-like_dom"/>
</dbReference>
<comment type="catalytic activity">
    <reaction evidence="9 10">
        <text>oxaloacetate + phosphate = phosphoenolpyruvate + hydrogencarbonate</text>
        <dbReference type="Rhea" id="RHEA:28370"/>
        <dbReference type="ChEBI" id="CHEBI:16452"/>
        <dbReference type="ChEBI" id="CHEBI:17544"/>
        <dbReference type="ChEBI" id="CHEBI:43474"/>
        <dbReference type="ChEBI" id="CHEBI:58702"/>
        <dbReference type="EC" id="4.1.1.31"/>
    </reaction>
</comment>
<comment type="cofactor">
    <cofactor evidence="1 10">
        <name>Mg(2+)</name>
        <dbReference type="ChEBI" id="CHEBI:18420"/>
    </cofactor>
</comment>
<dbReference type="GO" id="GO:0005829">
    <property type="term" value="C:cytosol"/>
    <property type="evidence" value="ECO:0007669"/>
    <property type="project" value="TreeGrafter"/>
</dbReference>
<feature type="active site" evidence="10 12">
    <location>
        <position position="508"/>
    </location>
</feature>
<evidence type="ECO:0000313" key="13">
    <source>
        <dbReference type="EMBL" id="RTR27539.1"/>
    </source>
</evidence>
<dbReference type="Pfam" id="PF00311">
    <property type="entry name" value="PEPcase"/>
    <property type="match status" value="2"/>
</dbReference>
<dbReference type="PROSITE" id="PS00781">
    <property type="entry name" value="PEPCASE_1"/>
    <property type="match status" value="1"/>
</dbReference>
<keyword evidence="6 10" id="KW-0460">Magnesium</keyword>
<name>A0A431VX32_9DEIO</name>
<evidence type="ECO:0000256" key="8">
    <source>
        <dbReference type="ARBA" id="ARBA00023300"/>
    </source>
</evidence>
<evidence type="ECO:0000256" key="7">
    <source>
        <dbReference type="ARBA" id="ARBA00023239"/>
    </source>
</evidence>
<keyword evidence="14" id="KW-1185">Reference proteome</keyword>
<dbReference type="PANTHER" id="PTHR30523">
    <property type="entry name" value="PHOSPHOENOLPYRUVATE CARBOXYLASE"/>
    <property type="match status" value="1"/>
</dbReference>
<dbReference type="InterPro" id="IPR021135">
    <property type="entry name" value="PEP_COase"/>
</dbReference>
<comment type="function">
    <text evidence="2 10">Forms oxaloacetate, a four-carbon dicarboxylic acid source for the tricarboxylic acid cycle.</text>
</comment>
<dbReference type="Proteomes" id="UP000277766">
    <property type="component" value="Unassembled WGS sequence"/>
</dbReference>
<gene>
    <name evidence="10" type="primary">ppc</name>
    <name evidence="13" type="ORF">EJ104_06705</name>
</gene>
<dbReference type="GO" id="GO:0008964">
    <property type="term" value="F:phosphoenolpyruvate carboxylase activity"/>
    <property type="evidence" value="ECO:0007669"/>
    <property type="project" value="UniProtKB-UniRule"/>
</dbReference>
<reference evidence="13 14" key="1">
    <citation type="submission" date="2018-12" db="EMBL/GenBank/DDBJ databases">
        <title>Deinococcus radiophilus ATCC 27603 genome sequencing and assembly.</title>
        <authorList>
            <person name="Maclea K.S."/>
            <person name="Maynard C.R."/>
        </authorList>
    </citation>
    <scope>NUCLEOTIDE SEQUENCE [LARGE SCALE GENOMIC DNA]</scope>
    <source>
        <strain evidence="13 14">ATCC 27603</strain>
    </source>
</reference>
<evidence type="ECO:0000256" key="5">
    <source>
        <dbReference type="ARBA" id="ARBA00022419"/>
    </source>
</evidence>
<evidence type="ECO:0000256" key="2">
    <source>
        <dbReference type="ARBA" id="ARBA00003670"/>
    </source>
</evidence>
<dbReference type="InterPro" id="IPR018129">
    <property type="entry name" value="PEP_COase_Lys_AS"/>
</dbReference>
<proteinExistence type="inferred from homology"/>
<evidence type="ECO:0000256" key="11">
    <source>
        <dbReference type="PROSITE-ProRule" id="PRU10111"/>
    </source>
</evidence>
<dbReference type="EMBL" id="RXPE01000010">
    <property type="protein sequence ID" value="RTR27539.1"/>
    <property type="molecule type" value="Genomic_DNA"/>
</dbReference>
<dbReference type="GO" id="GO:0000287">
    <property type="term" value="F:magnesium ion binding"/>
    <property type="evidence" value="ECO:0007669"/>
    <property type="project" value="UniProtKB-UniRule"/>
</dbReference>
<dbReference type="PRINTS" id="PR00150">
    <property type="entry name" value="PEPCARBXLASE"/>
</dbReference>
<dbReference type="SUPFAM" id="SSF51621">
    <property type="entry name" value="Phosphoenolpyruvate/pyruvate domain"/>
    <property type="match status" value="1"/>
</dbReference>
<keyword evidence="7 10" id="KW-0456">Lyase</keyword>
<dbReference type="GO" id="GO:0006099">
    <property type="term" value="P:tricarboxylic acid cycle"/>
    <property type="evidence" value="ECO:0007669"/>
    <property type="project" value="InterPro"/>
</dbReference>
<organism evidence="13 14">
    <name type="scientific">Deinococcus radiophilus</name>
    <dbReference type="NCBI Taxonomy" id="32062"/>
    <lineage>
        <taxon>Bacteria</taxon>
        <taxon>Thermotogati</taxon>
        <taxon>Deinococcota</taxon>
        <taxon>Deinococci</taxon>
        <taxon>Deinococcales</taxon>
        <taxon>Deinococcaceae</taxon>
        <taxon>Deinococcus</taxon>
    </lineage>
</organism>
<comment type="caution">
    <text evidence="13">The sequence shown here is derived from an EMBL/GenBank/DDBJ whole genome shotgun (WGS) entry which is preliminary data.</text>
</comment>
<evidence type="ECO:0000256" key="9">
    <source>
        <dbReference type="ARBA" id="ARBA00048995"/>
    </source>
</evidence>
<dbReference type="HAMAP" id="MF_00595">
    <property type="entry name" value="PEPcase_type1"/>
    <property type="match status" value="1"/>
</dbReference>
<evidence type="ECO:0000256" key="1">
    <source>
        <dbReference type="ARBA" id="ARBA00001946"/>
    </source>
</evidence>
<evidence type="ECO:0000313" key="14">
    <source>
        <dbReference type="Proteomes" id="UP000277766"/>
    </source>
</evidence>
<dbReference type="OrthoDB" id="9768133at2"/>